<dbReference type="SUPFAM" id="SSF53098">
    <property type="entry name" value="Ribonuclease H-like"/>
    <property type="match status" value="1"/>
</dbReference>
<dbReference type="InterPro" id="IPR036397">
    <property type="entry name" value="RNaseH_sf"/>
</dbReference>
<dbReference type="GO" id="GO:0003676">
    <property type="term" value="F:nucleic acid binding"/>
    <property type="evidence" value="ECO:0007669"/>
    <property type="project" value="InterPro"/>
</dbReference>
<dbReference type="Proteomes" id="UP000234323">
    <property type="component" value="Unassembled WGS sequence"/>
</dbReference>
<proteinExistence type="predicted"/>
<dbReference type="InterPro" id="IPR012337">
    <property type="entry name" value="RNaseH-like_sf"/>
</dbReference>
<sequence length="798" mass="92724">MSPKINFDPNKIVIDFKGITYHLKVQSSLLVAQANNPHTSNTLKFLFLLCQQKFFLPNSLINFFDLFDKPLKCFSRLESLLTFFKFYNLSLSTKFKFSTKGGTYPLSHFIIDKKFLFAHINSIRNKGIMFLDHIITKDNAFLENYEDIKKHLVHKGGKIPHWYNFLKDNITINNQGRLIFDLDKPIIQNPTAPRPTTPPTNTDTFHHPKRSQQWVAQWFPQGSDIIYGKILSTNHFPNCIPVTYMEHWVHKDLSGSSLHSTPRSTPNVIVRCPGCARHFSYYVGDLRPNCIIQEGFPMGYGWTTSNLANVNITYNGSLKFFPSSTKAETMALLTALSTCPNLGRITIYTDSQATIDSFHKTKNLHCTSPRRYNKVNNNILWSSIHYIIKELSLRVHLIKVKAHSGNAFNDIADVQAKLGRTQAIPTVILHDHLPHQNITLNWNEEIPLDKDVRKCIGTILNYRRLDEHFNHPSLKTIKESTKDHLIDWALSSKWFGYNGRNDTTSSLHSKDIKWRIRCSTLTLPTLDILNRNFPLVIKDRMNCLLCDTVNESNIHLWECPQLYDKIRNCFIVMGDKLIDLLKIHADRLSLVIVDSIKYSKTFRWAYRSEPIHPVAYLFLKSYITNDLVGILRSHMNTMKSINNILMPYMQICSLMIKMDIWKFRNQIWHTRRENWGISKKTFTKYRELYTRSQRATAATSRTIIPINEDHNNERERGYINPFNDFRNFKLDKDFLFILFSSSNFLHSGAFFTHLEGGSNFNNVLHNSFSDFIIYNVGGRSVYSIVLKEVRVRLLMDDS</sequence>
<protein>
    <recommendedName>
        <fullName evidence="1">RNase H type-1 domain-containing protein</fullName>
    </recommendedName>
</protein>
<accession>A0A2I1G2T5</accession>
<dbReference type="GO" id="GO:0004523">
    <property type="term" value="F:RNA-DNA hybrid ribonuclease activity"/>
    <property type="evidence" value="ECO:0007669"/>
    <property type="project" value="InterPro"/>
</dbReference>
<feature type="domain" description="RNase H type-1" evidence="1">
    <location>
        <begin position="296"/>
        <end position="421"/>
    </location>
</feature>
<dbReference type="EMBL" id="LLXI01000125">
    <property type="protein sequence ID" value="PKY40945.1"/>
    <property type="molecule type" value="Genomic_DNA"/>
</dbReference>
<dbReference type="VEuPathDB" id="FungiDB:RhiirA1_439261"/>
<dbReference type="VEuPathDB" id="FungiDB:FUN_010755"/>
<keyword evidence="3" id="KW-1185">Reference proteome</keyword>
<dbReference type="Pfam" id="PF00075">
    <property type="entry name" value="RNase_H"/>
    <property type="match status" value="1"/>
</dbReference>
<evidence type="ECO:0000259" key="1">
    <source>
        <dbReference type="PROSITE" id="PS50879"/>
    </source>
</evidence>
<dbReference type="VEuPathDB" id="FungiDB:RhiirFUN_016953"/>
<comment type="caution">
    <text evidence="2">The sequence shown here is derived from an EMBL/GenBank/DDBJ whole genome shotgun (WGS) entry which is preliminary data.</text>
</comment>
<dbReference type="Gene3D" id="3.30.420.10">
    <property type="entry name" value="Ribonuclease H-like superfamily/Ribonuclease H"/>
    <property type="match status" value="1"/>
</dbReference>
<organism evidence="2 3">
    <name type="scientific">Rhizophagus irregularis</name>
    <dbReference type="NCBI Taxonomy" id="588596"/>
    <lineage>
        <taxon>Eukaryota</taxon>
        <taxon>Fungi</taxon>
        <taxon>Fungi incertae sedis</taxon>
        <taxon>Mucoromycota</taxon>
        <taxon>Glomeromycotina</taxon>
        <taxon>Glomeromycetes</taxon>
        <taxon>Glomerales</taxon>
        <taxon>Glomeraceae</taxon>
        <taxon>Rhizophagus</taxon>
    </lineage>
</organism>
<dbReference type="InterPro" id="IPR002156">
    <property type="entry name" value="RNaseH_domain"/>
</dbReference>
<dbReference type="AlphaFoldDB" id="A0A2I1G2T5"/>
<dbReference type="VEuPathDB" id="FungiDB:RhiirFUN_018562"/>
<dbReference type="PROSITE" id="PS50879">
    <property type="entry name" value="RNASE_H_1"/>
    <property type="match status" value="1"/>
</dbReference>
<dbReference type="VEuPathDB" id="FungiDB:RhiirA1_471578"/>
<evidence type="ECO:0000313" key="2">
    <source>
        <dbReference type="EMBL" id="PKY40945.1"/>
    </source>
</evidence>
<name>A0A2I1G2T5_9GLOM</name>
<reference evidence="2 3" key="1">
    <citation type="submission" date="2015-10" db="EMBL/GenBank/DDBJ databases">
        <title>Genome analyses suggest a sexual origin of heterokaryosis in a supposedly ancient asexual fungus.</title>
        <authorList>
            <person name="Ropars J."/>
            <person name="Sedzielewska K."/>
            <person name="Noel J."/>
            <person name="Charron P."/>
            <person name="Farinelli L."/>
            <person name="Marton T."/>
            <person name="Kruger M."/>
            <person name="Pelin A."/>
            <person name="Brachmann A."/>
            <person name="Corradi N."/>
        </authorList>
    </citation>
    <scope>NUCLEOTIDE SEQUENCE [LARGE SCALE GENOMIC DNA]</scope>
    <source>
        <strain evidence="2 3">A4</strain>
    </source>
</reference>
<gene>
    <name evidence="2" type="ORF">RhiirA4_454422</name>
</gene>
<evidence type="ECO:0000313" key="3">
    <source>
        <dbReference type="Proteomes" id="UP000234323"/>
    </source>
</evidence>